<evidence type="ECO:0000313" key="2">
    <source>
        <dbReference type="Proteomes" id="UP000295192"/>
    </source>
</evidence>
<reference evidence="1 2" key="1">
    <citation type="journal article" date="2019" name="J. Hered.">
        <title>An Improved Genome Assembly for Drosophila navojoa, the Basal Species in the mojavensis Cluster.</title>
        <authorList>
            <person name="Vanderlinde T."/>
            <person name="Dupim E.G."/>
            <person name="Nazario-Yepiz N.O."/>
            <person name="Carvalho A.B."/>
        </authorList>
    </citation>
    <scope>NUCLEOTIDE SEQUENCE [LARGE SCALE GENOMIC DNA]</scope>
    <source>
        <strain evidence="1">Navoj_Jal97</strain>
        <tissue evidence="1">Whole organism</tissue>
    </source>
</reference>
<dbReference type="EMBL" id="LSRL02000074">
    <property type="protein sequence ID" value="TDG45619.1"/>
    <property type="molecule type" value="Genomic_DNA"/>
</dbReference>
<dbReference type="AlphaFoldDB" id="A0A484BAB5"/>
<protein>
    <submittedName>
        <fullName evidence="1">Uncharacterized protein</fullName>
    </submittedName>
</protein>
<evidence type="ECO:0000313" key="1">
    <source>
        <dbReference type="EMBL" id="TDG45619.1"/>
    </source>
</evidence>
<proteinExistence type="predicted"/>
<accession>A0A484BAB5</accession>
<sequence length="150" mass="15967">MSIEACGHAAVQQHLSATAAKPASLAASTPPRLAASTYDTHDAWLGALLRIVNVKHSGHVPRAGLSLVHTVAPTTTAVRLPVRVGVADCGHTESEAEALTVRCVGSLKWHISHIAPVTTDRRQETGDQRPETVFPHGSSYFDALSKKLCY</sequence>
<comment type="caution">
    <text evidence="1">The sequence shown here is derived from an EMBL/GenBank/DDBJ whole genome shotgun (WGS) entry which is preliminary data.</text>
</comment>
<gene>
    <name evidence="1" type="ORF">AWZ03_007989</name>
</gene>
<keyword evidence="2" id="KW-1185">Reference proteome</keyword>
<name>A0A484BAB5_DRONA</name>
<organism evidence="1 2">
    <name type="scientific">Drosophila navojoa</name>
    <name type="common">Fruit fly</name>
    <dbReference type="NCBI Taxonomy" id="7232"/>
    <lineage>
        <taxon>Eukaryota</taxon>
        <taxon>Metazoa</taxon>
        <taxon>Ecdysozoa</taxon>
        <taxon>Arthropoda</taxon>
        <taxon>Hexapoda</taxon>
        <taxon>Insecta</taxon>
        <taxon>Pterygota</taxon>
        <taxon>Neoptera</taxon>
        <taxon>Endopterygota</taxon>
        <taxon>Diptera</taxon>
        <taxon>Brachycera</taxon>
        <taxon>Muscomorpha</taxon>
        <taxon>Ephydroidea</taxon>
        <taxon>Drosophilidae</taxon>
        <taxon>Drosophila</taxon>
    </lineage>
</organism>
<dbReference type="Proteomes" id="UP000295192">
    <property type="component" value="Unassembled WGS sequence"/>
</dbReference>